<keyword evidence="2 6" id="KW-0732">Signal</keyword>
<dbReference type="SUPFAM" id="SSF53649">
    <property type="entry name" value="Alkaline phosphatase-like"/>
    <property type="match status" value="1"/>
</dbReference>
<dbReference type="InterPro" id="IPR017850">
    <property type="entry name" value="Alkaline_phosphatase_core_sf"/>
</dbReference>
<dbReference type="GO" id="GO:0004065">
    <property type="term" value="F:arylsulfatase activity"/>
    <property type="evidence" value="ECO:0007669"/>
    <property type="project" value="UniProtKB-EC"/>
</dbReference>
<protein>
    <submittedName>
        <fullName evidence="8">Arylsulfatase</fullName>
        <ecNumber evidence="8">3.1.6.1</ecNumber>
    </submittedName>
</protein>
<evidence type="ECO:0000256" key="3">
    <source>
        <dbReference type="ARBA" id="ARBA00022801"/>
    </source>
</evidence>
<feature type="signal peptide" evidence="6">
    <location>
        <begin position="1"/>
        <end position="21"/>
    </location>
</feature>
<feature type="chain" id="PRO_5021753062" evidence="6">
    <location>
        <begin position="22"/>
        <end position="519"/>
    </location>
</feature>
<evidence type="ECO:0000256" key="2">
    <source>
        <dbReference type="ARBA" id="ARBA00022729"/>
    </source>
</evidence>
<name>A0A517Q6G3_9PLAN</name>
<dbReference type="PROSITE" id="PS00523">
    <property type="entry name" value="SULFATASE_1"/>
    <property type="match status" value="1"/>
</dbReference>
<organism evidence="8 9">
    <name type="scientific">Gimesia panareensis</name>
    <dbReference type="NCBI Taxonomy" id="2527978"/>
    <lineage>
        <taxon>Bacteria</taxon>
        <taxon>Pseudomonadati</taxon>
        <taxon>Planctomycetota</taxon>
        <taxon>Planctomycetia</taxon>
        <taxon>Planctomycetales</taxon>
        <taxon>Planctomycetaceae</taxon>
        <taxon>Gimesia</taxon>
    </lineage>
</organism>
<dbReference type="EMBL" id="CP037421">
    <property type="protein sequence ID" value="QDT27176.1"/>
    <property type="molecule type" value="Genomic_DNA"/>
</dbReference>
<evidence type="ECO:0000256" key="6">
    <source>
        <dbReference type="SAM" id="SignalP"/>
    </source>
</evidence>
<dbReference type="Gene3D" id="3.40.720.10">
    <property type="entry name" value="Alkaline Phosphatase, subunit A"/>
    <property type="match status" value="1"/>
</dbReference>
<reference evidence="8 9" key="1">
    <citation type="submission" date="2019-03" db="EMBL/GenBank/DDBJ databases">
        <title>Deep-cultivation of Planctomycetes and their phenomic and genomic characterization uncovers novel biology.</title>
        <authorList>
            <person name="Wiegand S."/>
            <person name="Jogler M."/>
            <person name="Boedeker C."/>
            <person name="Pinto D."/>
            <person name="Vollmers J."/>
            <person name="Rivas-Marin E."/>
            <person name="Kohn T."/>
            <person name="Peeters S.H."/>
            <person name="Heuer A."/>
            <person name="Rast P."/>
            <person name="Oberbeckmann S."/>
            <person name="Bunk B."/>
            <person name="Jeske O."/>
            <person name="Meyerdierks A."/>
            <person name="Storesund J.E."/>
            <person name="Kallscheuer N."/>
            <person name="Luecker S."/>
            <person name="Lage O.M."/>
            <person name="Pohl T."/>
            <person name="Merkel B.J."/>
            <person name="Hornburger P."/>
            <person name="Mueller R.-W."/>
            <person name="Bruemmer F."/>
            <person name="Labrenz M."/>
            <person name="Spormann A.M."/>
            <person name="Op den Camp H."/>
            <person name="Overmann J."/>
            <person name="Amann R."/>
            <person name="Jetten M.S.M."/>
            <person name="Mascher T."/>
            <person name="Medema M.H."/>
            <person name="Devos D.P."/>
            <person name="Kaster A.-K."/>
            <person name="Ovreas L."/>
            <person name="Rohde M."/>
            <person name="Galperin M.Y."/>
            <person name="Jogler C."/>
        </authorList>
    </citation>
    <scope>NUCLEOTIDE SEQUENCE [LARGE SCALE GENOMIC DNA]</scope>
    <source>
        <strain evidence="8 9">Enr10</strain>
    </source>
</reference>
<keyword evidence="4" id="KW-0325">Glycoprotein</keyword>
<evidence type="ECO:0000256" key="4">
    <source>
        <dbReference type="ARBA" id="ARBA00023180"/>
    </source>
</evidence>
<sequence length="519" mass="59330" precursor="true">MRMISTLCLLVFLYTTSLTSAADPAPADLKLEKIKGAKPRNVVFILADDHRYDVMGFAGHPWVETPAMDAMAKQGVYFKNAVVTTSLCSPSRASILTGQYMHNHGVVDNNVQTPPGTKFFPQYLQAAGYQTAFFGKWHMGGHSDAPRPGFDKWVSFRGQGHYYPPTHLKKWSLNVDGKSVPQKGYITDELTDYAINWLNESVKPKDKPFFMYLSHKGVHGMFHPAERHAGRYKDKAMPIPKTMANTSENYFNKPMWLKNQRNSWHGVDFAYHQDTDIEEHYRLYCEALLSVDESIARVRKWLKDNGYAENTLIMYMGDNGFQWGEHGLIDKRTAYEASMRVPLVGVCPGLWKPGTVINEVVANIDIGPTCLAAAGLKTPSQMDGQSFLELAAGKLPAADWRQNILYEYYWEFNFPQTPTTFALRTPRYKFIQYHGIWDIDELYDMEKDPLEQHNLIFDPKYQKQIKTMRADLHAILEKSNANRVPFSHKRSMGANLRRNSGSQPAEFNDKLMREKNAKE</sequence>
<dbReference type="InterPro" id="IPR000917">
    <property type="entry name" value="Sulfatase_N"/>
</dbReference>
<evidence type="ECO:0000313" key="8">
    <source>
        <dbReference type="EMBL" id="QDT27176.1"/>
    </source>
</evidence>
<gene>
    <name evidence="8" type="ORF">Enr10x_24910</name>
</gene>
<dbReference type="RefSeq" id="WP_145449307.1">
    <property type="nucleotide sequence ID" value="NZ_CP037421.1"/>
</dbReference>
<feature type="domain" description="Sulfatase N-terminal" evidence="7">
    <location>
        <begin position="40"/>
        <end position="375"/>
    </location>
</feature>
<feature type="compositionally biased region" description="Basic and acidic residues" evidence="5">
    <location>
        <begin position="507"/>
        <end position="519"/>
    </location>
</feature>
<dbReference type="CDD" id="cd16031">
    <property type="entry name" value="G6S_like"/>
    <property type="match status" value="1"/>
</dbReference>
<accession>A0A517Q6G3</accession>
<comment type="similarity">
    <text evidence="1">Belongs to the sulfatase family.</text>
</comment>
<keyword evidence="3 8" id="KW-0378">Hydrolase</keyword>
<dbReference type="EC" id="3.1.6.1" evidence="8"/>
<dbReference type="AlphaFoldDB" id="A0A517Q6G3"/>
<dbReference type="PANTHER" id="PTHR43108">
    <property type="entry name" value="N-ACETYLGLUCOSAMINE-6-SULFATASE FAMILY MEMBER"/>
    <property type="match status" value="1"/>
</dbReference>
<feature type="region of interest" description="Disordered" evidence="5">
    <location>
        <begin position="489"/>
        <end position="519"/>
    </location>
</feature>
<dbReference type="InterPro" id="IPR024607">
    <property type="entry name" value="Sulfatase_CS"/>
</dbReference>
<dbReference type="Proteomes" id="UP000315647">
    <property type="component" value="Chromosome"/>
</dbReference>
<evidence type="ECO:0000256" key="5">
    <source>
        <dbReference type="SAM" id="MobiDB-lite"/>
    </source>
</evidence>
<keyword evidence="9" id="KW-1185">Reference proteome</keyword>
<dbReference type="Pfam" id="PF00884">
    <property type="entry name" value="Sulfatase"/>
    <property type="match status" value="1"/>
</dbReference>
<proteinExistence type="inferred from homology"/>
<evidence type="ECO:0000259" key="7">
    <source>
        <dbReference type="Pfam" id="PF00884"/>
    </source>
</evidence>
<evidence type="ECO:0000313" key="9">
    <source>
        <dbReference type="Proteomes" id="UP000315647"/>
    </source>
</evidence>
<evidence type="ECO:0000256" key="1">
    <source>
        <dbReference type="ARBA" id="ARBA00008779"/>
    </source>
</evidence>
<dbReference type="PANTHER" id="PTHR43108:SF8">
    <property type="entry name" value="SD21168P"/>
    <property type="match status" value="1"/>
</dbReference>